<evidence type="ECO:0000256" key="2">
    <source>
        <dbReference type="PROSITE-ProRule" id="PRU00708"/>
    </source>
</evidence>
<dbReference type="PANTHER" id="PTHR45613">
    <property type="entry name" value="PENTATRICOPEPTIDE REPEAT-CONTAINING PROTEIN"/>
    <property type="match status" value="1"/>
</dbReference>
<dbReference type="Pfam" id="PF01535">
    <property type="entry name" value="PPR"/>
    <property type="match status" value="2"/>
</dbReference>
<dbReference type="PROSITE" id="PS51375">
    <property type="entry name" value="PPR"/>
    <property type="match status" value="4"/>
</dbReference>
<dbReference type="NCBIfam" id="TIGR00756">
    <property type="entry name" value="PPR"/>
    <property type="match status" value="4"/>
</dbReference>
<feature type="repeat" description="PPR" evidence="2">
    <location>
        <begin position="356"/>
        <end position="390"/>
    </location>
</feature>
<dbReference type="PANTHER" id="PTHR45613:SF9">
    <property type="entry name" value="MITOCHONDRIAL GROUP I INTRON SPLICING FACTOR CCM1"/>
    <property type="match status" value="1"/>
</dbReference>
<reference evidence="3" key="1">
    <citation type="submission" date="2019-08" db="EMBL/GenBank/DDBJ databases">
        <title>Reference gene set and small RNA set construction with multiple tissues from Davidia involucrata Baill.</title>
        <authorList>
            <person name="Yang H."/>
            <person name="Zhou C."/>
            <person name="Li G."/>
            <person name="Wang J."/>
            <person name="Gao P."/>
            <person name="Wang M."/>
            <person name="Wang R."/>
            <person name="Zhao Y."/>
        </authorList>
    </citation>
    <scope>NUCLEOTIDE SEQUENCE</scope>
    <source>
        <tissue evidence="3">Mixed with DoveR01_LX</tissue>
    </source>
</reference>
<dbReference type="Gene3D" id="1.25.40.10">
    <property type="entry name" value="Tetratricopeptide repeat domain"/>
    <property type="match status" value="3"/>
</dbReference>
<dbReference type="EMBL" id="GHES01046950">
    <property type="protein sequence ID" value="MPA77509.1"/>
    <property type="molecule type" value="Transcribed_RNA"/>
</dbReference>
<dbReference type="Pfam" id="PF13041">
    <property type="entry name" value="PPR_2"/>
    <property type="match status" value="2"/>
</dbReference>
<dbReference type="InterPro" id="IPR002885">
    <property type="entry name" value="PPR_rpt"/>
</dbReference>
<evidence type="ECO:0008006" key="4">
    <source>
        <dbReference type="Google" id="ProtNLM"/>
    </source>
</evidence>
<keyword evidence="1" id="KW-0677">Repeat</keyword>
<organism evidence="3">
    <name type="scientific">Davidia involucrata</name>
    <name type="common">Dove tree</name>
    <dbReference type="NCBI Taxonomy" id="16924"/>
    <lineage>
        <taxon>Eukaryota</taxon>
        <taxon>Viridiplantae</taxon>
        <taxon>Streptophyta</taxon>
        <taxon>Embryophyta</taxon>
        <taxon>Tracheophyta</taxon>
        <taxon>Spermatophyta</taxon>
        <taxon>Magnoliopsida</taxon>
        <taxon>eudicotyledons</taxon>
        <taxon>Gunneridae</taxon>
        <taxon>Pentapetalae</taxon>
        <taxon>asterids</taxon>
        <taxon>Cornales</taxon>
        <taxon>Nyssaceae</taxon>
        <taxon>Davidia</taxon>
    </lineage>
</organism>
<sequence length="493" mass="55849">MEAMAENPSNSSSIPFKHTSLVIPSLSQIPRQPQQQQFQSYVATSDVSPSARIICEILTRVLPHDVETALSSTGIQPLPEIVEEVLKLSYGSPSAAVKFFRWAGLIQKPSAYAWNLMVDLLGKNGMFEPMWDAIRSMKQEGVLSMATFVSMFGSYCVAGRFNEAVMTFDVMDRYGIQPDVVAVNSLLSAICREDNQTSNALEFFERVKTKIPPDADSFAILLEGWEKEGNVAKAKNTFGEMVIRVGWSPQNMSAYDAFLTTLVRGRQVDEAIKFLQVMKGKNCLPGLKFFSNALDILMTQNDSAHAVPLWDIMVGSGLIPNLIMYNAIIGLLCNNNDIDNAFRFLDEMVFYGSFPDSLTYNMIFQCLIKNKKVREAGKFFYEMIKNEWPPTHSNCAAAIEILLDRDEPETAIEIWDYMIKNRVLPLDDSANALLIGLCTLRRLFELKRFADYMFDRRINIYDSTMAKLKNAFYKEGRKAQDTYDYISRRRKSS</sequence>
<feature type="repeat" description="PPR" evidence="2">
    <location>
        <begin position="321"/>
        <end position="355"/>
    </location>
</feature>
<proteinExistence type="predicted"/>
<feature type="repeat" description="PPR" evidence="2">
    <location>
        <begin position="251"/>
        <end position="285"/>
    </location>
</feature>
<gene>
    <name evidence="3" type="ORF">Din_046950</name>
</gene>
<feature type="repeat" description="PPR" evidence="2">
    <location>
        <begin position="144"/>
        <end position="178"/>
    </location>
</feature>
<dbReference type="SUPFAM" id="SSF48452">
    <property type="entry name" value="TPR-like"/>
    <property type="match status" value="1"/>
</dbReference>
<evidence type="ECO:0000313" key="3">
    <source>
        <dbReference type="EMBL" id="MPA77509.1"/>
    </source>
</evidence>
<name>A0A5B7C8M4_DAVIN</name>
<accession>A0A5B7C8M4</accession>
<dbReference type="AlphaFoldDB" id="A0A5B7C8M4"/>
<evidence type="ECO:0000256" key="1">
    <source>
        <dbReference type="ARBA" id="ARBA00022737"/>
    </source>
</evidence>
<protein>
    <recommendedName>
        <fullName evidence="4">Pentatricopeptide repeat-containing protein</fullName>
    </recommendedName>
</protein>
<dbReference type="InterPro" id="IPR011990">
    <property type="entry name" value="TPR-like_helical_dom_sf"/>
</dbReference>